<evidence type="ECO:0000256" key="1">
    <source>
        <dbReference type="SAM" id="MobiDB-lite"/>
    </source>
</evidence>
<feature type="region of interest" description="Disordered" evidence="1">
    <location>
        <begin position="1224"/>
        <end position="1245"/>
    </location>
</feature>
<name>A0A8J5Y0F8_DIALT</name>
<feature type="domain" description="CHAT" evidence="2">
    <location>
        <begin position="1409"/>
        <end position="1592"/>
    </location>
</feature>
<reference evidence="3" key="1">
    <citation type="submission" date="2021-05" db="EMBL/GenBank/DDBJ databases">
        <title>The genome of the haptophyte Pavlova lutheri (Diacronema luteri, Pavlovales) - a model for lipid biosynthesis in eukaryotic algae.</title>
        <authorList>
            <person name="Hulatt C.J."/>
            <person name="Posewitz M.C."/>
        </authorList>
    </citation>
    <scope>NUCLEOTIDE SEQUENCE</scope>
    <source>
        <strain evidence="3">NIVA-4/92</strain>
    </source>
</reference>
<feature type="region of interest" description="Disordered" evidence="1">
    <location>
        <begin position="1259"/>
        <end position="1282"/>
    </location>
</feature>
<organism evidence="3 4">
    <name type="scientific">Diacronema lutheri</name>
    <name type="common">Unicellular marine alga</name>
    <name type="synonym">Monochrysis lutheri</name>
    <dbReference type="NCBI Taxonomy" id="2081491"/>
    <lineage>
        <taxon>Eukaryota</taxon>
        <taxon>Haptista</taxon>
        <taxon>Haptophyta</taxon>
        <taxon>Pavlovophyceae</taxon>
        <taxon>Pavlovales</taxon>
        <taxon>Pavlovaceae</taxon>
        <taxon>Diacronema</taxon>
    </lineage>
</organism>
<evidence type="ECO:0000259" key="2">
    <source>
        <dbReference type="Pfam" id="PF12770"/>
    </source>
</evidence>
<dbReference type="Proteomes" id="UP000751190">
    <property type="component" value="Unassembled WGS sequence"/>
</dbReference>
<accession>A0A8J5Y0F8</accession>
<feature type="region of interest" description="Disordered" evidence="1">
    <location>
        <begin position="774"/>
        <end position="842"/>
    </location>
</feature>
<proteinExistence type="predicted"/>
<keyword evidence="4" id="KW-1185">Reference proteome</keyword>
<protein>
    <recommendedName>
        <fullName evidence="2">CHAT domain-containing protein</fullName>
    </recommendedName>
</protein>
<dbReference type="SUPFAM" id="SSF49785">
    <property type="entry name" value="Galactose-binding domain-like"/>
    <property type="match status" value="1"/>
</dbReference>
<feature type="compositionally biased region" description="Polar residues" evidence="1">
    <location>
        <begin position="1125"/>
        <end position="1134"/>
    </location>
</feature>
<feature type="compositionally biased region" description="Basic and acidic residues" evidence="1">
    <location>
        <begin position="991"/>
        <end position="1002"/>
    </location>
</feature>
<feature type="region of interest" description="Disordered" evidence="1">
    <location>
        <begin position="1108"/>
        <end position="1189"/>
    </location>
</feature>
<dbReference type="Gene3D" id="2.60.120.260">
    <property type="entry name" value="Galactose-binding domain-like"/>
    <property type="match status" value="1"/>
</dbReference>
<dbReference type="InterPro" id="IPR024983">
    <property type="entry name" value="CHAT_dom"/>
</dbReference>
<feature type="compositionally biased region" description="Pro residues" evidence="1">
    <location>
        <begin position="1334"/>
        <end position="1353"/>
    </location>
</feature>
<feature type="region of interest" description="Disordered" evidence="1">
    <location>
        <begin position="1312"/>
        <end position="1375"/>
    </location>
</feature>
<evidence type="ECO:0000313" key="4">
    <source>
        <dbReference type="Proteomes" id="UP000751190"/>
    </source>
</evidence>
<dbReference type="Pfam" id="PF12770">
    <property type="entry name" value="CHAT"/>
    <property type="match status" value="1"/>
</dbReference>
<gene>
    <name evidence="3" type="ORF">KFE25_007587</name>
</gene>
<dbReference type="OrthoDB" id="430538at2759"/>
<feature type="compositionally biased region" description="Low complexity" evidence="1">
    <location>
        <begin position="1167"/>
        <end position="1176"/>
    </location>
</feature>
<feature type="compositionally biased region" description="Acidic residues" evidence="1">
    <location>
        <begin position="1003"/>
        <end position="1019"/>
    </location>
</feature>
<comment type="caution">
    <text evidence="3">The sequence shown here is derived from an EMBL/GenBank/DDBJ whole genome shotgun (WGS) entry which is preliminary data.</text>
</comment>
<sequence length="2065" mass="213474">MRGALLGTVTLIVIAGLWSSVELYVGLVLPAQQRAANGEAAQAVGDSSSDATRAGGRRARCAELLVAGGCDGPASAVPDECAPLCRAITASDSPPNATGAAAPDRGGVRARGAHPAAEARAKVGAALLPGVPGVRRSSFGFSGAQPANAQPSTPAKRLVAPSDGFGNPIGTDCGALVAAGACFVDMRYMLLESPCAALCARYRGLPPEARQWVAPRSCYGRHAPALAAAGPGPTLDTNGYFQLVGGREQMNKNRFLVIDALFYAKALNRTFVEPAMRNSRIVRPPRPASATPPAERARAWAAERVAAFVRAGIRPPRDDAPANYTLGFGTYWEMKPVCHLHRTIDVLTFEQLSVAHGLRSVLVLPGTRDVARIGAMRLATAAHVRGAFRPFAAYPVIQMDAFYRSTVTRPVTLTLSRRLEAFARRLSAQLLGGRYVAVQWRSETVSREQWEGCVQTVSGAILRLVLRLRLKPAQVLFLSDVFPNTSDTDRRDDAARAFAIRAFEARLPGMMSHGVHAALAMIVDSGVKAITEQFLAVNAPYFFAASIGESECAKAGSGFVETIVQERDMRKLESYPLLHMRTDARSGRGLQRAGARGGGLASAAVNLAPLSACSQSSTPDFSNCTLAINENNATAARTAVERTPWFALDLGAPALVTSIEIDQPFAASPAGAELAAPLAGSAGASHGSPFGRLEKLRVRVFNESGARGVPSRTQDADFEVEVHSQFERSLALTIGAVGRYVRVEPIRSAFEEPAALAIGELRVYGDLLERLGTRLGAPPSTPSGAPPLLRPAPDDASRRSALAVDGGGPGTYGGAIVVEGAPPARPPPPPPPPPAGSGFGVFGMRRSAQPSLAHAPPPPPPATRVVPMRGGPPRCVGVQWWWCEASDWAMLLSLGLSFACITAAVRCVWGPLVADDAAAAAAHGAPLAESGARAPDAKGAAECELLVCGRWRLACAPLSRAWAWAPLRDVRGFARAAPPRRHAALNPIGEPHTHAGGGRELDDNGSDDDDGDVDGDTDLESAPTGGGGVRGAPTLARWPEAIKRAQQALVAILGFPRVTTRVGWCDLAAGCEALSSDTGRRTSLSSDTGRRTARAVFARSDEGALARAPVPLRAARPHDARPSDRASSTFVKTTSSDDEGDGVSTHDDIDDDDDDDKERGRAHRRAGACARCDAGGAPVGGLANGANGHSERRWAGRLRPLPLLRAAWLWGMAPLGGGPSSRIAAIEGSPARGPARGAGGPDDDLASAQVCSCRARAALADGRQSRKPSPPPPPASKSASAVEQLVAHALALQQDVEGGGCTQVVVGCADGVRSPRRPLPARTGQLGGARAHGLPPPLSPLSSLLPPPLPVPRLPLAGGGDSPHADCAAGADWPEPHADRAAGADWLAPAVALVDGDAHEIRGGMTVFFASPLVMTDAVSRREQALDLLDVERECRLLQRALRASESGRHIPLRFAVATPDAIRQQLTLGSGARACSVVHLSGHGHPSSLVLEDGSGGAHLLGGERLRALFSAGGDHADVKLLVVNCCHSSSVGRSFVEAGVRHVVASPMQVQDAAAAIFTSSFYLALGVGRTIAAAFQIATEAVRTSPRLPACEADKFELLPKDASHDEVVWPAAAGGGAGALERARAHERTVTGPARARAFGGGCLGMLAPAGAPALVRPASASADGLGPARGVSPPPSLCLELPPAGSYNVAASAGAARASGAGARTAGAQNFGAHGSSDGVDELEFGEEATARLPCLPEDFLGRQFEMHAVCRALRTRRLVVVSARADTHGRAAGLGTSTVAVAVARYLAVRGVYAHGVSLARCAGIADVGGLSRALRAALLDEDGSAGPAGTGGDAGARLATEREDAAGDGLHWLARVRNRHALVVLDGLDAALVPGCARAGPSSGACEDGVASSSDGDGEGAAVRALLEAVFSQTERLQLVLTLRSHLGPWAALLPVKAVAVPVGPLAPVDAARLFVRRTTRSITANELDRLVRPGAGGGIGVAGALNTPSALHAPLPTSGPGGLIERLAAHRLVTRCGGHPLRILRAAARVTHDVADLATLVSECAPAADPARAELVA</sequence>
<evidence type="ECO:0000313" key="3">
    <source>
        <dbReference type="EMBL" id="KAG8469069.1"/>
    </source>
</evidence>
<feature type="region of interest" description="Disordered" evidence="1">
    <location>
        <begin position="981"/>
        <end position="1033"/>
    </location>
</feature>
<feature type="compositionally biased region" description="Pro residues" evidence="1">
    <location>
        <begin position="823"/>
        <end position="835"/>
    </location>
</feature>
<dbReference type="InterPro" id="IPR008979">
    <property type="entry name" value="Galactose-bd-like_sf"/>
</dbReference>
<dbReference type="EMBL" id="JAGTXO010000003">
    <property type="protein sequence ID" value="KAG8469069.1"/>
    <property type="molecule type" value="Genomic_DNA"/>
</dbReference>
<feature type="compositionally biased region" description="Pro residues" evidence="1">
    <location>
        <begin position="779"/>
        <end position="790"/>
    </location>
</feature>